<dbReference type="PANTHER" id="PTHR36852">
    <property type="entry name" value="PROTEIN GVPL 2"/>
    <property type="match status" value="1"/>
</dbReference>
<comment type="subcellular location">
    <subcellularLocation>
        <location evidence="2">Gas vesicle</location>
    </subcellularLocation>
</comment>
<dbReference type="GO" id="GO:0031411">
    <property type="term" value="C:gas vesicle"/>
    <property type="evidence" value="ECO:0007669"/>
    <property type="project" value="UniProtKB-SubCell"/>
</dbReference>
<reference evidence="5" key="2">
    <citation type="submission" date="2011-03" db="EMBL/GenBank/DDBJ databases">
        <title>The complete genome of Desulfobacca acetoxidans DSM 11109.</title>
        <authorList>
            <consortium name="US DOE Joint Genome Institute (JGI-PGF)"/>
            <person name="Lucas S."/>
            <person name="Copeland A."/>
            <person name="Lapidus A."/>
            <person name="Bruce D."/>
            <person name="Goodwin L."/>
            <person name="Pitluck S."/>
            <person name="Peters L."/>
            <person name="Kyrpides N."/>
            <person name="Mavromatis K."/>
            <person name="Ivanova N."/>
            <person name="Ovchinnikova G."/>
            <person name="Teshima H."/>
            <person name="Detter J.C."/>
            <person name="Han C."/>
            <person name="Land M."/>
            <person name="Hauser L."/>
            <person name="Markowitz V."/>
            <person name="Cheng J.-F."/>
            <person name="Hugenholtz P."/>
            <person name="Woyke T."/>
            <person name="Wu D."/>
            <person name="Spring S."/>
            <person name="Schueler E."/>
            <person name="Brambilla E."/>
            <person name="Klenk H.-P."/>
            <person name="Eisen J.A."/>
        </authorList>
    </citation>
    <scope>NUCLEOTIDE SEQUENCE [LARGE SCALE GENOMIC DNA]</scope>
    <source>
        <strain evidence="5">ATCC 700848 / DSM 11109 / ASRB2</strain>
    </source>
</reference>
<dbReference type="eggNOG" id="ENOG50335UX">
    <property type="taxonomic scope" value="Bacteria"/>
</dbReference>
<evidence type="ECO:0000256" key="1">
    <source>
        <dbReference type="ARBA" id="ARBA00022987"/>
    </source>
</evidence>
<reference evidence="4 5" key="1">
    <citation type="journal article" date="2011" name="Stand. Genomic Sci.">
        <title>Complete genome sequence of the acetate-degrading sulfate reducer Desulfobacca acetoxidans type strain (ASRB2).</title>
        <authorList>
            <person name="Goker M."/>
            <person name="Teshima H."/>
            <person name="Lapidus A."/>
            <person name="Nolan M."/>
            <person name="Lucas S."/>
            <person name="Hammon N."/>
            <person name="Deshpande S."/>
            <person name="Cheng J.F."/>
            <person name="Tapia R."/>
            <person name="Han C."/>
            <person name="Goodwin L."/>
            <person name="Pitluck S."/>
            <person name="Huntemann M."/>
            <person name="Liolios K."/>
            <person name="Ivanova N."/>
            <person name="Pagani I."/>
            <person name="Mavromatis K."/>
            <person name="Ovchinikova G."/>
            <person name="Pati A."/>
            <person name="Chen A."/>
            <person name="Palaniappan K."/>
            <person name="Land M."/>
            <person name="Hauser L."/>
            <person name="Brambilla E.M."/>
            <person name="Rohde M."/>
            <person name="Spring S."/>
            <person name="Detter J.C."/>
            <person name="Woyke T."/>
            <person name="Bristow J."/>
            <person name="Eisen J.A."/>
            <person name="Markowitz V."/>
            <person name="Hugenholtz P."/>
            <person name="Kyrpides N.C."/>
            <person name="Klenk H.P."/>
        </authorList>
    </citation>
    <scope>NUCLEOTIDE SEQUENCE [LARGE SCALE GENOMIC DNA]</scope>
    <source>
        <strain evidence="5">ATCC 700848 / DSM 11109 / ASRB2</strain>
    </source>
</reference>
<dbReference type="Proteomes" id="UP000000483">
    <property type="component" value="Chromosome"/>
</dbReference>
<sequence length="246" mass="27615">MNCLCYCVCRHPGPEVTDALPGVGGYPVYQVVQGGLSAAVSKIAHQDLSFDLPQIKVYENVINICHRQGTVIPLRYGCVATEEAQIRQRLEECHGYYQTLLQELEGCVEMGLRILLPPGSWSAVIPAGSREAPGPAPDLGTPPARPGLAYLTARKTHYSHQDRWTRDYRQAADRCRTYLTGLFIKEKIEPPSPRLPLLSLYFLVPQTAVEPFRRAFRHLSRIEKARMLLSGPWPPYNFVSRGPNLF</sequence>
<dbReference type="KEGG" id="dao:Desac_1795"/>
<organism evidence="4 5">
    <name type="scientific">Desulfobacca acetoxidans (strain ATCC 700848 / DSM 11109 / ASRB2)</name>
    <dbReference type="NCBI Taxonomy" id="880072"/>
    <lineage>
        <taxon>Bacteria</taxon>
        <taxon>Pseudomonadati</taxon>
        <taxon>Thermodesulfobacteriota</taxon>
        <taxon>Desulfobaccia</taxon>
        <taxon>Desulfobaccales</taxon>
        <taxon>Desulfobaccaceae</taxon>
        <taxon>Desulfobacca</taxon>
    </lineage>
</organism>
<dbReference type="Pfam" id="PF06386">
    <property type="entry name" value="GvpL_GvpF"/>
    <property type="match status" value="1"/>
</dbReference>
<evidence type="ECO:0000256" key="2">
    <source>
        <dbReference type="ARBA" id="ARBA00035108"/>
    </source>
</evidence>
<dbReference type="STRING" id="880072.Desac_1795"/>
<evidence type="ECO:0000313" key="5">
    <source>
        <dbReference type="Proteomes" id="UP000000483"/>
    </source>
</evidence>
<dbReference type="PANTHER" id="PTHR36852:SF1">
    <property type="entry name" value="PROTEIN GVPL 2"/>
    <property type="match status" value="1"/>
</dbReference>
<keyword evidence="1" id="KW-0304">Gas vesicle</keyword>
<keyword evidence="5" id="KW-1185">Reference proteome</keyword>
<evidence type="ECO:0000256" key="3">
    <source>
        <dbReference type="ARBA" id="ARBA00035643"/>
    </source>
</evidence>
<accession>F2NI09</accession>
<dbReference type="EMBL" id="CP002629">
    <property type="protein sequence ID" value="AEB09635.1"/>
    <property type="molecule type" value="Genomic_DNA"/>
</dbReference>
<comment type="similarity">
    <text evidence="3">Belongs to the gas vesicle GvpF/GvpL family.</text>
</comment>
<evidence type="ECO:0000313" key="4">
    <source>
        <dbReference type="EMBL" id="AEB09635.1"/>
    </source>
</evidence>
<gene>
    <name evidence="4" type="ordered locus">Desac_1795</name>
</gene>
<dbReference type="OrthoDB" id="5523775at2"/>
<dbReference type="InterPro" id="IPR009430">
    <property type="entry name" value="GvpL/GvpF"/>
</dbReference>
<dbReference type="GO" id="GO:0031412">
    <property type="term" value="P:gas vesicle organization"/>
    <property type="evidence" value="ECO:0007669"/>
    <property type="project" value="InterPro"/>
</dbReference>
<dbReference type="AlphaFoldDB" id="F2NI09"/>
<dbReference type="HOGENOM" id="CLU_065736_3_1_7"/>
<protein>
    <submittedName>
        <fullName evidence="4">Gas vesicle synthesis GvpLGvpF</fullName>
    </submittedName>
</protein>
<dbReference type="RefSeq" id="WP_013706744.1">
    <property type="nucleotide sequence ID" value="NC_015388.1"/>
</dbReference>
<name>F2NI09_DESAR</name>
<proteinExistence type="inferred from homology"/>